<dbReference type="InterPro" id="IPR051788">
    <property type="entry name" value="MFS_Transporter"/>
</dbReference>
<dbReference type="SUPFAM" id="SSF103473">
    <property type="entry name" value="MFS general substrate transporter"/>
    <property type="match status" value="1"/>
</dbReference>
<feature type="transmembrane region" description="Helical" evidence="5">
    <location>
        <begin position="21"/>
        <end position="43"/>
    </location>
</feature>
<comment type="caution">
    <text evidence="7">The sequence shown here is derived from an EMBL/GenBank/DDBJ whole genome shotgun (WGS) entry which is preliminary data.</text>
</comment>
<protein>
    <submittedName>
        <fullName evidence="7">MFS transporter</fullName>
    </submittedName>
</protein>
<dbReference type="Pfam" id="PF07690">
    <property type="entry name" value="MFS_1"/>
    <property type="match status" value="1"/>
</dbReference>
<dbReference type="InterPro" id="IPR020846">
    <property type="entry name" value="MFS_dom"/>
</dbReference>
<feature type="transmembrane region" description="Helical" evidence="5">
    <location>
        <begin position="106"/>
        <end position="127"/>
    </location>
</feature>
<keyword evidence="8" id="KW-1185">Reference proteome</keyword>
<feature type="transmembrane region" description="Helical" evidence="5">
    <location>
        <begin position="282"/>
        <end position="304"/>
    </location>
</feature>
<comment type="subcellular location">
    <subcellularLocation>
        <location evidence="1">Membrane</location>
        <topology evidence="1">Multi-pass membrane protein</topology>
    </subcellularLocation>
</comment>
<evidence type="ECO:0000313" key="8">
    <source>
        <dbReference type="Proteomes" id="UP000600307"/>
    </source>
</evidence>
<evidence type="ECO:0000256" key="4">
    <source>
        <dbReference type="ARBA" id="ARBA00023136"/>
    </source>
</evidence>
<dbReference type="Gene3D" id="1.20.1250.20">
    <property type="entry name" value="MFS general substrate transporter like domains"/>
    <property type="match status" value="2"/>
</dbReference>
<evidence type="ECO:0000313" key="7">
    <source>
        <dbReference type="EMBL" id="MBF7957607.1"/>
    </source>
</evidence>
<feature type="transmembrane region" description="Helical" evidence="5">
    <location>
        <begin position="340"/>
        <end position="361"/>
    </location>
</feature>
<keyword evidence="3 5" id="KW-1133">Transmembrane helix</keyword>
<gene>
    <name evidence="7" type="ORF">IV431_18770</name>
</gene>
<dbReference type="PROSITE" id="PS50850">
    <property type="entry name" value="MFS"/>
    <property type="match status" value="1"/>
</dbReference>
<feature type="transmembrane region" description="Helical" evidence="5">
    <location>
        <begin position="55"/>
        <end position="73"/>
    </location>
</feature>
<accession>A0ABS0DUP4</accession>
<feature type="transmembrane region" description="Helical" evidence="5">
    <location>
        <begin position="251"/>
        <end position="270"/>
    </location>
</feature>
<feature type="transmembrane region" description="Helical" evidence="5">
    <location>
        <begin position="172"/>
        <end position="190"/>
    </location>
</feature>
<dbReference type="InterPro" id="IPR011701">
    <property type="entry name" value="MFS"/>
</dbReference>
<dbReference type="RefSeq" id="WP_095925680.1">
    <property type="nucleotide sequence ID" value="NZ_CBCSED010000002.1"/>
</dbReference>
<dbReference type="EMBL" id="JADOBH010000004">
    <property type="protein sequence ID" value="MBF7957607.1"/>
    <property type="molecule type" value="Genomic_DNA"/>
</dbReference>
<dbReference type="CDD" id="cd17393">
    <property type="entry name" value="MFS_MosC_like"/>
    <property type="match status" value="1"/>
</dbReference>
<feature type="transmembrane region" description="Helical" evidence="5">
    <location>
        <begin position="80"/>
        <end position="100"/>
    </location>
</feature>
<organism evidence="7 8">
    <name type="scientific">Rahnella victoriana</name>
    <dbReference type="NCBI Taxonomy" id="1510570"/>
    <lineage>
        <taxon>Bacteria</taxon>
        <taxon>Pseudomonadati</taxon>
        <taxon>Pseudomonadota</taxon>
        <taxon>Gammaproteobacteria</taxon>
        <taxon>Enterobacterales</taxon>
        <taxon>Yersiniaceae</taxon>
        <taxon>Rahnella</taxon>
    </lineage>
</organism>
<dbReference type="InterPro" id="IPR036259">
    <property type="entry name" value="MFS_trans_sf"/>
</dbReference>
<keyword evidence="2 5" id="KW-0812">Transmembrane</keyword>
<feature type="transmembrane region" description="Helical" evidence="5">
    <location>
        <begin position="310"/>
        <end position="328"/>
    </location>
</feature>
<evidence type="ECO:0000259" key="6">
    <source>
        <dbReference type="PROSITE" id="PS50850"/>
    </source>
</evidence>
<proteinExistence type="predicted"/>
<evidence type="ECO:0000256" key="1">
    <source>
        <dbReference type="ARBA" id="ARBA00004141"/>
    </source>
</evidence>
<evidence type="ECO:0000256" key="2">
    <source>
        <dbReference type="ARBA" id="ARBA00022692"/>
    </source>
</evidence>
<evidence type="ECO:0000256" key="5">
    <source>
        <dbReference type="SAM" id="Phobius"/>
    </source>
</evidence>
<dbReference type="Proteomes" id="UP000600307">
    <property type="component" value="Unassembled WGS sequence"/>
</dbReference>
<feature type="domain" description="Major facilitator superfamily (MFS) profile" evidence="6">
    <location>
        <begin position="19"/>
        <end position="390"/>
    </location>
</feature>
<feature type="transmembrane region" description="Helical" evidence="5">
    <location>
        <begin position="367"/>
        <end position="386"/>
    </location>
</feature>
<feature type="transmembrane region" description="Helical" evidence="5">
    <location>
        <begin position="148"/>
        <end position="166"/>
    </location>
</feature>
<evidence type="ECO:0000256" key="3">
    <source>
        <dbReference type="ARBA" id="ARBA00022989"/>
    </source>
</evidence>
<reference evidence="7 8" key="1">
    <citation type="submission" date="2020-11" db="EMBL/GenBank/DDBJ databases">
        <title>Taxonomic investigation of Rahnella spp.</title>
        <authorList>
            <person name="Lee S.D."/>
        </authorList>
    </citation>
    <scope>NUCLEOTIDE SEQUENCE [LARGE SCALE GENOMIC DNA]</scope>
    <source>
        <strain evidence="7 8">SAP-10</strain>
    </source>
</reference>
<name>A0ABS0DUP4_9GAMM</name>
<dbReference type="PANTHER" id="PTHR23514">
    <property type="entry name" value="BYPASS OF STOP CODON PROTEIN 6"/>
    <property type="match status" value="1"/>
</dbReference>
<dbReference type="PANTHER" id="PTHR23514:SF13">
    <property type="entry name" value="INNER MEMBRANE PROTEIN YBJJ"/>
    <property type="match status" value="1"/>
</dbReference>
<keyword evidence="4 5" id="KW-0472">Membrane</keyword>
<feature type="transmembrane region" description="Helical" evidence="5">
    <location>
        <begin position="216"/>
        <end position="239"/>
    </location>
</feature>
<sequence>MSLSSEMESLNAHAGSPARRVATRAIFFVTGMAMGLWAALVPYAQMRTHSEAGDLGLLLLCLGAGSLLSMLGSGRIIGRFGCRAVIIAAVVLYCLMLPLLAFFSDIWLLALSLFIFGMGIGLADVAVNVQGTLVEQAADKPLMSGFHCLWSVGGIAGAGGGALLLSAGVSPLGSTFCAVALVAVVTAYSFRGMLPFGAHEEDAGEGKPKARPNFRLMLMAVMAMICFMAEGAVLDWGGVFLTRERGLALEHAGWGFAVFAVAMSLMRLTGDAIVSALGRKRILIVGGVLGIAGYLMVVLLPGWILPLCGFALVGIGAANIVPVLITLAGQEKVMPVNMSVAMVATLGYLGVLGGPALIGFIAHLSSLYVAFSAVAAAFLVITFGAYKLKY</sequence>